<gene>
    <name evidence="5" type="ORF">CTAYLR_009507</name>
</gene>
<reference evidence="5" key="1">
    <citation type="submission" date="2023-01" db="EMBL/GenBank/DDBJ databases">
        <title>Metagenome sequencing of chrysophaentin producing Chrysophaeum taylorii.</title>
        <authorList>
            <person name="Davison J."/>
            <person name="Bewley C."/>
        </authorList>
    </citation>
    <scope>NUCLEOTIDE SEQUENCE</scope>
    <source>
        <strain evidence="5">NIES-1699</strain>
    </source>
</reference>
<accession>A0AAD7U4D0</accession>
<keyword evidence="1" id="KW-0677">Repeat</keyword>
<feature type="repeat" description="ANK" evidence="3">
    <location>
        <begin position="207"/>
        <end position="239"/>
    </location>
</feature>
<evidence type="ECO:0000256" key="4">
    <source>
        <dbReference type="SAM" id="MobiDB-lite"/>
    </source>
</evidence>
<feature type="repeat" description="ANK" evidence="3">
    <location>
        <begin position="274"/>
        <end position="306"/>
    </location>
</feature>
<feature type="repeat" description="ANK" evidence="3">
    <location>
        <begin position="136"/>
        <end position="168"/>
    </location>
</feature>
<dbReference type="SUPFAM" id="SSF48403">
    <property type="entry name" value="Ankyrin repeat"/>
    <property type="match status" value="1"/>
</dbReference>
<evidence type="ECO:0000313" key="6">
    <source>
        <dbReference type="Proteomes" id="UP001230188"/>
    </source>
</evidence>
<dbReference type="EMBL" id="JAQMWT010000688">
    <property type="protein sequence ID" value="KAJ8598112.1"/>
    <property type="molecule type" value="Genomic_DNA"/>
</dbReference>
<dbReference type="PANTHER" id="PTHR24198:SF165">
    <property type="entry name" value="ANKYRIN REPEAT-CONTAINING PROTEIN-RELATED"/>
    <property type="match status" value="1"/>
</dbReference>
<protein>
    <submittedName>
        <fullName evidence="5">Uncharacterized protein</fullName>
    </submittedName>
</protein>
<dbReference type="InterPro" id="IPR036770">
    <property type="entry name" value="Ankyrin_rpt-contain_sf"/>
</dbReference>
<dbReference type="PANTHER" id="PTHR24198">
    <property type="entry name" value="ANKYRIN REPEAT AND PROTEIN KINASE DOMAIN-CONTAINING PROTEIN"/>
    <property type="match status" value="1"/>
</dbReference>
<evidence type="ECO:0000256" key="3">
    <source>
        <dbReference type="PROSITE-ProRule" id="PRU00023"/>
    </source>
</evidence>
<dbReference type="Pfam" id="PF12796">
    <property type="entry name" value="Ank_2"/>
    <property type="match status" value="2"/>
</dbReference>
<organism evidence="5 6">
    <name type="scientific">Chrysophaeum taylorii</name>
    <dbReference type="NCBI Taxonomy" id="2483200"/>
    <lineage>
        <taxon>Eukaryota</taxon>
        <taxon>Sar</taxon>
        <taxon>Stramenopiles</taxon>
        <taxon>Ochrophyta</taxon>
        <taxon>Pelagophyceae</taxon>
        <taxon>Pelagomonadales</taxon>
        <taxon>Pelagomonadaceae</taxon>
        <taxon>Chrysophaeum</taxon>
    </lineage>
</organism>
<evidence type="ECO:0000256" key="2">
    <source>
        <dbReference type="ARBA" id="ARBA00023043"/>
    </source>
</evidence>
<dbReference type="Proteomes" id="UP001230188">
    <property type="component" value="Unassembled WGS sequence"/>
</dbReference>
<feature type="compositionally biased region" description="Basic and acidic residues" evidence="4">
    <location>
        <begin position="18"/>
        <end position="33"/>
    </location>
</feature>
<dbReference type="Pfam" id="PF00023">
    <property type="entry name" value="Ank"/>
    <property type="match status" value="1"/>
</dbReference>
<dbReference type="AlphaFoldDB" id="A0AAD7U4D0"/>
<feature type="repeat" description="ANK" evidence="3">
    <location>
        <begin position="241"/>
        <end position="273"/>
    </location>
</feature>
<comment type="caution">
    <text evidence="5">The sequence shown here is derived from an EMBL/GenBank/DDBJ whole genome shotgun (WGS) entry which is preliminary data.</text>
</comment>
<evidence type="ECO:0000313" key="5">
    <source>
        <dbReference type="EMBL" id="KAJ8598112.1"/>
    </source>
</evidence>
<sequence length="378" mass="40497">MQERRRAALRGPTAVKRPKAEDTGGVEHRGLALRLRQLESEGRKGSAAYRDASEKHAEALHRRLRELGCDLSAQELKTLNKPDNEGEIALHKVVYEYFALASGARGQTTLKRMEHCVRKARALCEAGAKVNHKNKYGDSPLLAAAQTDAAEIAKILLEFKADLAVKNRQGYAPLLMAASENRAAVAAVIVPAMAASHKKQALDALSGGYAALHWACINNSPKLVQTLLKHKADKNVRTDPDQQTPLMKAAAYGSAAAVEQLLRARCDATATDADGRTALHHAAKNKATLCVQLLISTGVPTDVVDHHNQKAIFYAAVAKSRSCVTAISAATPNFAATPDAAKVKLLMEGKRIAADDDDDDPMHDANLFGGCFAAAGCF</sequence>
<dbReference type="SMART" id="SM00248">
    <property type="entry name" value="ANK"/>
    <property type="match status" value="5"/>
</dbReference>
<keyword evidence="2 3" id="KW-0040">ANK repeat</keyword>
<proteinExistence type="predicted"/>
<evidence type="ECO:0000256" key="1">
    <source>
        <dbReference type="ARBA" id="ARBA00022737"/>
    </source>
</evidence>
<name>A0AAD7U4D0_9STRA</name>
<dbReference type="Gene3D" id="1.25.40.20">
    <property type="entry name" value="Ankyrin repeat-containing domain"/>
    <property type="match status" value="2"/>
</dbReference>
<dbReference type="InterPro" id="IPR002110">
    <property type="entry name" value="Ankyrin_rpt"/>
</dbReference>
<dbReference type="PROSITE" id="PS50297">
    <property type="entry name" value="ANK_REP_REGION"/>
    <property type="match status" value="3"/>
</dbReference>
<keyword evidence="6" id="KW-1185">Reference proteome</keyword>
<dbReference type="PROSITE" id="PS50088">
    <property type="entry name" value="ANK_REPEAT"/>
    <property type="match status" value="4"/>
</dbReference>
<feature type="region of interest" description="Disordered" evidence="4">
    <location>
        <begin position="1"/>
        <end position="33"/>
    </location>
</feature>